<evidence type="ECO:0000259" key="1">
    <source>
        <dbReference type="Pfam" id="PF01551"/>
    </source>
</evidence>
<keyword evidence="2" id="KW-0378">Hydrolase</keyword>
<feature type="domain" description="M23ase beta-sheet core" evidence="1">
    <location>
        <begin position="114"/>
        <end position="176"/>
    </location>
</feature>
<protein>
    <submittedName>
        <fullName evidence="2">M23 family metallopeptidase</fullName>
        <ecNumber evidence="2">3.4.-.-</ecNumber>
    </submittedName>
</protein>
<sequence>MSPAEPIDLKYPFVGNWLVLNSPANRVPSHGTSAFGSSYAIDFVPVNSVGRSAPFTLRSLTLPEPPENFPGFGRTILSPVIGIVVARLDTVPDHFAYRGLPSLGYVLGQKKRSSAGWAALAGNHVGIDIGTAVIFLCHLKQGSIRVPVGARVRPGDPIARCGNTGNSTEPHLHLQAISSLVVERAQAVPITFQGALPSNGEIVLA</sequence>
<organism evidence="2">
    <name type="scientific">Jonesiaceae bacterium BS-20</name>
    <dbReference type="NCBI Taxonomy" id="3120821"/>
    <lineage>
        <taxon>Bacteria</taxon>
        <taxon>Bacillati</taxon>
        <taxon>Actinomycetota</taxon>
        <taxon>Actinomycetes</taxon>
        <taxon>Micrococcales</taxon>
        <taxon>Jonesiaceae</taxon>
    </lineage>
</organism>
<dbReference type="GO" id="GO:0004222">
    <property type="term" value="F:metalloendopeptidase activity"/>
    <property type="evidence" value="ECO:0007669"/>
    <property type="project" value="TreeGrafter"/>
</dbReference>
<reference evidence="2" key="1">
    <citation type="submission" date="2024-02" db="EMBL/GenBank/DDBJ databases">
        <title>Tomenella chthoni gen. nov. sp. nov., a member of the family Jonesiaceae isolated from bat guano.</title>
        <authorList>
            <person name="Miller S.L."/>
            <person name="King J."/>
            <person name="Sankaranarayanan K."/>
            <person name="Lawson P.A."/>
        </authorList>
    </citation>
    <scope>NUCLEOTIDE SEQUENCE</scope>
    <source>
        <strain evidence="2">BS-20</strain>
    </source>
</reference>
<dbReference type="PANTHER" id="PTHR21666:SF270">
    <property type="entry name" value="MUREIN HYDROLASE ACTIVATOR ENVC"/>
    <property type="match status" value="1"/>
</dbReference>
<dbReference type="Gene3D" id="2.70.70.10">
    <property type="entry name" value="Glucose Permease (Domain IIA)"/>
    <property type="match status" value="1"/>
</dbReference>
<dbReference type="PANTHER" id="PTHR21666">
    <property type="entry name" value="PEPTIDASE-RELATED"/>
    <property type="match status" value="1"/>
</dbReference>
<proteinExistence type="predicted"/>
<dbReference type="EMBL" id="CP146203">
    <property type="protein sequence ID" value="XBH20502.1"/>
    <property type="molecule type" value="Genomic_DNA"/>
</dbReference>
<dbReference type="EC" id="3.4.-.-" evidence="2"/>
<dbReference type="InterPro" id="IPR011055">
    <property type="entry name" value="Dup_hybrid_motif"/>
</dbReference>
<dbReference type="InterPro" id="IPR016047">
    <property type="entry name" value="M23ase_b-sheet_dom"/>
</dbReference>
<dbReference type="AlphaFoldDB" id="A0AAU7DT70"/>
<accession>A0AAU7DT70</accession>
<dbReference type="Pfam" id="PF01551">
    <property type="entry name" value="Peptidase_M23"/>
    <property type="match status" value="1"/>
</dbReference>
<dbReference type="CDD" id="cd12797">
    <property type="entry name" value="M23_peptidase"/>
    <property type="match status" value="1"/>
</dbReference>
<gene>
    <name evidence="2" type="ORF">V5R04_09625</name>
</gene>
<dbReference type="SUPFAM" id="SSF51261">
    <property type="entry name" value="Duplicated hybrid motif"/>
    <property type="match status" value="1"/>
</dbReference>
<name>A0AAU7DT70_9MICO</name>
<dbReference type="InterPro" id="IPR050570">
    <property type="entry name" value="Cell_wall_metabolism_enzyme"/>
</dbReference>
<evidence type="ECO:0000313" key="2">
    <source>
        <dbReference type="EMBL" id="XBH20502.1"/>
    </source>
</evidence>